<evidence type="ECO:0000313" key="3">
    <source>
        <dbReference type="Proteomes" id="UP001596391"/>
    </source>
</evidence>
<dbReference type="EMBL" id="JBHSWI010000001">
    <property type="protein sequence ID" value="MFC6644762.1"/>
    <property type="molecule type" value="Genomic_DNA"/>
</dbReference>
<dbReference type="Proteomes" id="UP001596391">
    <property type="component" value="Unassembled WGS sequence"/>
</dbReference>
<accession>A0ABW1Z611</accession>
<feature type="domain" description="GerMN" evidence="1">
    <location>
        <begin position="84"/>
        <end position="213"/>
    </location>
</feature>
<dbReference type="InterPro" id="IPR019606">
    <property type="entry name" value="GerMN"/>
</dbReference>
<reference evidence="3" key="1">
    <citation type="journal article" date="2019" name="Int. J. Syst. Evol. Microbiol.">
        <title>The Global Catalogue of Microorganisms (GCM) 10K type strain sequencing project: providing services to taxonomists for standard genome sequencing and annotation.</title>
        <authorList>
            <consortium name="The Broad Institute Genomics Platform"/>
            <consortium name="The Broad Institute Genome Sequencing Center for Infectious Disease"/>
            <person name="Wu L."/>
            <person name="Ma J."/>
        </authorList>
    </citation>
    <scope>NUCLEOTIDE SEQUENCE [LARGE SCALE GENOMIC DNA]</scope>
    <source>
        <strain evidence="3">CGMCC 1.16026</strain>
    </source>
</reference>
<dbReference type="SMART" id="SM00909">
    <property type="entry name" value="Germane"/>
    <property type="match status" value="1"/>
</dbReference>
<keyword evidence="3" id="KW-1185">Reference proteome</keyword>
<gene>
    <name evidence="2" type="ORF">ACFQBQ_03975</name>
</gene>
<evidence type="ECO:0000313" key="2">
    <source>
        <dbReference type="EMBL" id="MFC6644762.1"/>
    </source>
</evidence>
<sequence>MISRHQRILFWLLVLAIFGMGAWLWHVHQRERDRMHAIANDNTPLDAPYSGSESITFALADDEGGTITNTPRMIAMPTEVTARARALLDDLVNIYSQPASKHPLPSGVAVDGVFLIPLPVVGHALDPKAPASPTGEHDATMLVPAAPDSPRAENPGGVLAVINLRSQFVNSHPSGVEVENLTLLSILGTLHANIPQIEQVRFLVDGQPRETLAGHVDMLRQYPTRDTASTPAPEN</sequence>
<evidence type="ECO:0000259" key="1">
    <source>
        <dbReference type="SMART" id="SM00909"/>
    </source>
</evidence>
<organism evidence="2 3">
    <name type="scientific">Granulicella cerasi</name>
    <dbReference type="NCBI Taxonomy" id="741063"/>
    <lineage>
        <taxon>Bacteria</taxon>
        <taxon>Pseudomonadati</taxon>
        <taxon>Acidobacteriota</taxon>
        <taxon>Terriglobia</taxon>
        <taxon>Terriglobales</taxon>
        <taxon>Acidobacteriaceae</taxon>
        <taxon>Granulicella</taxon>
    </lineage>
</organism>
<dbReference type="Pfam" id="PF10646">
    <property type="entry name" value="Germane"/>
    <property type="match status" value="1"/>
</dbReference>
<dbReference type="RefSeq" id="WP_263372683.1">
    <property type="nucleotide sequence ID" value="NZ_JAGSYD010000006.1"/>
</dbReference>
<name>A0ABW1Z611_9BACT</name>
<proteinExistence type="predicted"/>
<protein>
    <submittedName>
        <fullName evidence="2">GerMN domain-containing protein</fullName>
    </submittedName>
</protein>
<comment type="caution">
    <text evidence="2">The sequence shown here is derived from an EMBL/GenBank/DDBJ whole genome shotgun (WGS) entry which is preliminary data.</text>
</comment>